<dbReference type="Proteomes" id="UP000076881">
    <property type="component" value="Unassembled WGS sequence"/>
</dbReference>
<evidence type="ECO:0008006" key="5">
    <source>
        <dbReference type="Google" id="ProtNLM"/>
    </source>
</evidence>
<feature type="transmembrane region" description="Helical" evidence="2">
    <location>
        <begin position="79"/>
        <end position="101"/>
    </location>
</feature>
<dbReference type="EMBL" id="AZHF01000005">
    <property type="protein sequence ID" value="OAA75692.1"/>
    <property type="molecule type" value="Genomic_DNA"/>
</dbReference>
<sequence>MLEFDPDRVPPIKLGLHIAQIVLGFVLWVLEIVVFTGKGSKVVGNNGWTFAAQWQQFFISIPIWVYLIMTPRFERTLRFANVHAMFAVDLFGVILWLSAFATQAAYNTSGLCGNRCSISKGVVAIGVIITLLFGCSTFISGYTMTYYNFHGSLPGYSNRKIRSGSNDIDPDKEAFSMAPHGDEAYERVHMDDHDHDGHSGAAAGSYGSRYGSNLNPYSGGHYDEEDPSRYGALPPRSNAGAFFDSETEYRPGPSAVSPPPMAPSPMPYRPPVVDNAPAQFPHAPYDRVDR</sequence>
<dbReference type="PANTHER" id="PTHR37451">
    <property type="entry name" value="MARVEL DOMAIN"/>
    <property type="match status" value="1"/>
</dbReference>
<feature type="transmembrane region" description="Helical" evidence="2">
    <location>
        <begin position="47"/>
        <end position="67"/>
    </location>
</feature>
<dbReference type="OrthoDB" id="4865772at2759"/>
<dbReference type="PANTHER" id="PTHR37451:SF3">
    <property type="entry name" value="MARVEL DOMAIN-CONTAINING PROTEIN"/>
    <property type="match status" value="1"/>
</dbReference>
<keyword evidence="2" id="KW-0812">Transmembrane</keyword>
<proteinExistence type="predicted"/>
<dbReference type="STRING" id="1081108.A0A162JZC3"/>
<feature type="transmembrane region" description="Helical" evidence="2">
    <location>
        <begin position="12"/>
        <end position="35"/>
    </location>
</feature>
<keyword evidence="2" id="KW-1133">Transmembrane helix</keyword>
<feature type="region of interest" description="Disordered" evidence="1">
    <location>
        <begin position="236"/>
        <end position="290"/>
    </location>
</feature>
<gene>
    <name evidence="3" type="ORF">LEL_07680</name>
</gene>
<keyword evidence="4" id="KW-1185">Reference proteome</keyword>
<comment type="caution">
    <text evidence="3">The sequence shown here is derived from an EMBL/GenBank/DDBJ whole genome shotgun (WGS) entry which is preliminary data.</text>
</comment>
<evidence type="ECO:0000256" key="1">
    <source>
        <dbReference type="SAM" id="MobiDB-lite"/>
    </source>
</evidence>
<evidence type="ECO:0000313" key="3">
    <source>
        <dbReference type="EMBL" id="OAA75692.1"/>
    </source>
</evidence>
<organism evidence="3 4">
    <name type="scientific">Akanthomyces lecanii RCEF 1005</name>
    <dbReference type="NCBI Taxonomy" id="1081108"/>
    <lineage>
        <taxon>Eukaryota</taxon>
        <taxon>Fungi</taxon>
        <taxon>Dikarya</taxon>
        <taxon>Ascomycota</taxon>
        <taxon>Pezizomycotina</taxon>
        <taxon>Sordariomycetes</taxon>
        <taxon>Hypocreomycetidae</taxon>
        <taxon>Hypocreales</taxon>
        <taxon>Cordycipitaceae</taxon>
        <taxon>Akanthomyces</taxon>
        <taxon>Cordyceps confragosa</taxon>
    </lineage>
</organism>
<name>A0A162JZC3_CORDF</name>
<feature type="compositionally biased region" description="Pro residues" evidence="1">
    <location>
        <begin position="256"/>
        <end position="270"/>
    </location>
</feature>
<evidence type="ECO:0000313" key="4">
    <source>
        <dbReference type="Proteomes" id="UP000076881"/>
    </source>
</evidence>
<protein>
    <recommendedName>
        <fullName evidence="5">Chaperone-binding protein</fullName>
    </recommendedName>
</protein>
<keyword evidence="2" id="KW-0472">Membrane</keyword>
<evidence type="ECO:0000256" key="2">
    <source>
        <dbReference type="SAM" id="Phobius"/>
    </source>
</evidence>
<reference evidence="3 4" key="1">
    <citation type="journal article" date="2016" name="Genome Biol. Evol.">
        <title>Divergent and convergent evolution of fungal pathogenicity.</title>
        <authorList>
            <person name="Shang Y."/>
            <person name="Xiao G."/>
            <person name="Zheng P."/>
            <person name="Cen K."/>
            <person name="Zhan S."/>
            <person name="Wang C."/>
        </authorList>
    </citation>
    <scope>NUCLEOTIDE SEQUENCE [LARGE SCALE GENOMIC DNA]</scope>
    <source>
        <strain evidence="3 4">RCEF 1005</strain>
    </source>
</reference>
<accession>A0A162JZC3</accession>
<dbReference type="AlphaFoldDB" id="A0A162JZC3"/>
<feature type="transmembrane region" description="Helical" evidence="2">
    <location>
        <begin position="121"/>
        <end position="142"/>
    </location>
</feature>